<dbReference type="InterPro" id="IPR007692">
    <property type="entry name" value="DNA_helicase_DnaB"/>
</dbReference>
<proteinExistence type="inferred from homology"/>
<keyword evidence="1 3" id="KW-0235">DNA replication</keyword>
<keyword evidence="3" id="KW-0238">DNA-binding</keyword>
<keyword evidence="3 5" id="KW-0347">Helicase</keyword>
<evidence type="ECO:0000259" key="4">
    <source>
        <dbReference type="PROSITE" id="PS51199"/>
    </source>
</evidence>
<keyword evidence="3" id="KW-0547">Nucleotide-binding</keyword>
<dbReference type="Proteomes" id="UP001595848">
    <property type="component" value="Unassembled WGS sequence"/>
</dbReference>
<evidence type="ECO:0000313" key="5">
    <source>
        <dbReference type="EMBL" id="MFC4200646.1"/>
    </source>
</evidence>
<dbReference type="EC" id="5.6.2.3" evidence="2 3"/>
<comment type="caution">
    <text evidence="5">The sequence shown here is derived from an EMBL/GenBank/DDBJ whole genome shotgun (WGS) entry which is preliminary data.</text>
</comment>
<sequence length="464" mass="50779">MTDRPNIPAHNADAEQAVLGGLLLENRAWEALDGLLADGDFYVHSHRLIFRQIAGLLDQGRPADVLTVSDALIAAGCAEEAGGLAYLNALAQNVPSVANIRRYAQIVRDERVRRDVEGLGRQICTLATDRSYDASGLLDRATGLAMGIADSRQAGKEPQAIGELLHGFVETLEERTSREGGISGTSTGFRDLDWRTCGLQAGDLIILAGRPSMGKTALAYNIAENVALGGGVSLVFSLEMSAAQLAERSVARFGAIDMQRLRSGKLSQDDWGRLTGSFSRLQDQNLIIVDDPNVTTVPRMRLGARKQKQRLGALNLIVVDYLQLMEGEGSNRNEELGGVTRALKHLAREMNCPVIVLSQLSREVEKRTDKRPIMSDLRESGAIEQDGDVVMMCYRDDYYNPDSPWKGFAEILIRKQRMGPLGDVHLVFEGQHSRFLNADTSAIAAVRNELASQPARARRRGFEA</sequence>
<gene>
    <name evidence="5" type="primary">dnaB</name>
    <name evidence="5" type="ORF">ACFOY1_06755</name>
</gene>
<evidence type="ECO:0000313" key="6">
    <source>
        <dbReference type="Proteomes" id="UP001595848"/>
    </source>
</evidence>
<evidence type="ECO:0000256" key="3">
    <source>
        <dbReference type="RuleBase" id="RU362085"/>
    </source>
</evidence>
<dbReference type="GO" id="GO:0004386">
    <property type="term" value="F:helicase activity"/>
    <property type="evidence" value="ECO:0007669"/>
    <property type="project" value="UniProtKB-KW"/>
</dbReference>
<dbReference type="InterPro" id="IPR007694">
    <property type="entry name" value="DNA_helicase_DnaB-like_C"/>
</dbReference>
<organism evidence="5 6">
    <name type="scientific">Candidimonas humi</name>
    <dbReference type="NCBI Taxonomy" id="683355"/>
    <lineage>
        <taxon>Bacteria</taxon>
        <taxon>Pseudomonadati</taxon>
        <taxon>Pseudomonadota</taxon>
        <taxon>Betaproteobacteria</taxon>
        <taxon>Burkholderiales</taxon>
        <taxon>Alcaligenaceae</taxon>
        <taxon>Candidimonas</taxon>
    </lineage>
</organism>
<keyword evidence="3" id="KW-0067">ATP-binding</keyword>
<keyword evidence="3" id="KW-0639">Primosome</keyword>
<dbReference type="InterPro" id="IPR007693">
    <property type="entry name" value="DNA_helicase_DnaB-like_N"/>
</dbReference>
<dbReference type="CDD" id="cd00984">
    <property type="entry name" value="DnaB_C"/>
    <property type="match status" value="1"/>
</dbReference>
<comment type="catalytic activity">
    <reaction evidence="3">
        <text>ATP + H2O = ADP + phosphate + H(+)</text>
        <dbReference type="Rhea" id="RHEA:13065"/>
        <dbReference type="ChEBI" id="CHEBI:15377"/>
        <dbReference type="ChEBI" id="CHEBI:15378"/>
        <dbReference type="ChEBI" id="CHEBI:30616"/>
        <dbReference type="ChEBI" id="CHEBI:43474"/>
        <dbReference type="ChEBI" id="CHEBI:456216"/>
        <dbReference type="EC" id="5.6.2.3"/>
    </reaction>
</comment>
<keyword evidence="6" id="KW-1185">Reference proteome</keyword>
<name>A0ABV8NWE2_9BURK</name>
<dbReference type="PROSITE" id="PS51199">
    <property type="entry name" value="SF4_HELICASE"/>
    <property type="match status" value="1"/>
</dbReference>
<dbReference type="EMBL" id="JBHSBV010000002">
    <property type="protein sequence ID" value="MFC4200646.1"/>
    <property type="molecule type" value="Genomic_DNA"/>
</dbReference>
<protein>
    <recommendedName>
        <fullName evidence="2 3">Replicative DNA helicase</fullName>
        <ecNumber evidence="2 3">5.6.2.3</ecNumber>
    </recommendedName>
</protein>
<comment type="similarity">
    <text evidence="3">Belongs to the helicase family. DnaB subfamily.</text>
</comment>
<evidence type="ECO:0000256" key="2">
    <source>
        <dbReference type="NCBIfam" id="TIGR00665"/>
    </source>
</evidence>
<accession>A0ABV8NWE2</accession>
<dbReference type="NCBIfam" id="TIGR00665">
    <property type="entry name" value="DnaB"/>
    <property type="match status" value="1"/>
</dbReference>
<feature type="domain" description="SF4 helicase" evidence="4">
    <location>
        <begin position="178"/>
        <end position="442"/>
    </location>
</feature>
<dbReference type="Pfam" id="PF00772">
    <property type="entry name" value="DnaB"/>
    <property type="match status" value="1"/>
</dbReference>
<dbReference type="Pfam" id="PF03796">
    <property type="entry name" value="DnaB_C"/>
    <property type="match status" value="1"/>
</dbReference>
<comment type="function">
    <text evidence="3">The main replicative DNA helicase, it participates in initiation and elongation during chromosome replication. Travels ahead of the DNA replisome, separating dsDNA into templates for DNA synthesis. A processive ATP-dependent 5'-3' DNA helicase it has DNA-dependent ATPase activity.</text>
</comment>
<dbReference type="PANTHER" id="PTHR30153">
    <property type="entry name" value="REPLICATIVE DNA HELICASE DNAB"/>
    <property type="match status" value="1"/>
</dbReference>
<evidence type="ECO:0000256" key="1">
    <source>
        <dbReference type="ARBA" id="ARBA00022705"/>
    </source>
</evidence>
<reference evidence="6" key="1">
    <citation type="journal article" date="2019" name="Int. J. Syst. Evol. Microbiol.">
        <title>The Global Catalogue of Microorganisms (GCM) 10K type strain sequencing project: providing services to taxonomists for standard genome sequencing and annotation.</title>
        <authorList>
            <consortium name="The Broad Institute Genomics Platform"/>
            <consortium name="The Broad Institute Genome Sequencing Center for Infectious Disease"/>
            <person name="Wu L."/>
            <person name="Ma J."/>
        </authorList>
    </citation>
    <scope>NUCLEOTIDE SEQUENCE [LARGE SCALE GENOMIC DNA]</scope>
    <source>
        <strain evidence="6">LMG 24813</strain>
    </source>
</reference>
<dbReference type="PANTHER" id="PTHR30153:SF2">
    <property type="entry name" value="REPLICATIVE DNA HELICASE"/>
    <property type="match status" value="1"/>
</dbReference>
<keyword evidence="3" id="KW-0378">Hydrolase</keyword>
<dbReference type="RefSeq" id="WP_217964116.1">
    <property type="nucleotide sequence ID" value="NZ_JAHTBN010000003.1"/>
</dbReference>